<name>G9YQJ9_FLAPL</name>
<sequence>MFQRTGGPFLSRDKKGIPPAGEAVNLLHEPSTVISKADIQKTLYKLDHNTFRRRWMSLRCFEMRYYG</sequence>
<organism evidence="1 2">
    <name type="scientific">Flavonifractor plautii ATCC 29863</name>
    <dbReference type="NCBI Taxonomy" id="411475"/>
    <lineage>
        <taxon>Bacteria</taxon>
        <taxon>Bacillati</taxon>
        <taxon>Bacillota</taxon>
        <taxon>Clostridia</taxon>
        <taxon>Eubacteriales</taxon>
        <taxon>Oscillospiraceae</taxon>
        <taxon>Flavonifractor</taxon>
    </lineage>
</organism>
<evidence type="ECO:0000313" key="1">
    <source>
        <dbReference type="EMBL" id="EHM51086.1"/>
    </source>
</evidence>
<accession>G9YQJ9</accession>
<proteinExistence type="predicted"/>
<protein>
    <submittedName>
        <fullName evidence="1">Uncharacterized protein</fullName>
    </submittedName>
</protein>
<dbReference type="EMBL" id="AGCK01000137">
    <property type="protein sequence ID" value="EHM51086.1"/>
    <property type="molecule type" value="Genomic_DNA"/>
</dbReference>
<dbReference type="HOGENOM" id="CLU_2806176_0_0_9"/>
<evidence type="ECO:0000313" key="2">
    <source>
        <dbReference type="Proteomes" id="UP000004459"/>
    </source>
</evidence>
<reference evidence="1 2" key="1">
    <citation type="submission" date="2011-08" db="EMBL/GenBank/DDBJ databases">
        <authorList>
            <person name="Weinstock G."/>
            <person name="Sodergren E."/>
            <person name="Clifton S."/>
            <person name="Fulton L."/>
            <person name="Fulton B."/>
            <person name="Courtney L."/>
            <person name="Fronick C."/>
            <person name="Harrison M."/>
            <person name="Strong C."/>
            <person name="Farmer C."/>
            <person name="Delahaunty K."/>
            <person name="Markovic C."/>
            <person name="Hall O."/>
            <person name="Minx P."/>
            <person name="Tomlinson C."/>
            <person name="Mitreva M."/>
            <person name="Hou S."/>
            <person name="Chen J."/>
            <person name="Wollam A."/>
            <person name="Pepin K.H."/>
            <person name="Johnson M."/>
            <person name="Bhonagiri V."/>
            <person name="Zhang X."/>
            <person name="Suruliraj S."/>
            <person name="Warren W."/>
            <person name="Chinwalla A."/>
            <person name="Mardis E.R."/>
            <person name="Wilson R.K."/>
        </authorList>
    </citation>
    <scope>NUCLEOTIDE SEQUENCE [LARGE SCALE GENOMIC DNA]</scope>
    <source>
        <strain evidence="1 2">ATCC 29863</strain>
    </source>
</reference>
<dbReference type="Proteomes" id="UP000004459">
    <property type="component" value="Unassembled WGS sequence"/>
</dbReference>
<gene>
    <name evidence="1" type="ORF">HMPREF0372_01792</name>
</gene>
<comment type="caution">
    <text evidence="1">The sequence shown here is derived from an EMBL/GenBank/DDBJ whole genome shotgun (WGS) entry which is preliminary data.</text>
</comment>
<dbReference type="AlphaFoldDB" id="G9YQJ9"/>